<accession>A0A6J5RXC6</accession>
<reference evidence="5" key="1">
    <citation type="submission" date="2020-05" db="EMBL/GenBank/DDBJ databases">
        <authorList>
            <person name="Chiriac C."/>
            <person name="Salcher M."/>
            <person name="Ghai R."/>
            <person name="Kavagutti S V."/>
        </authorList>
    </citation>
    <scope>NUCLEOTIDE SEQUENCE</scope>
</reference>
<dbReference type="EMBL" id="LR796302">
    <property type="protein sequence ID" value="CAB4135408.1"/>
    <property type="molecule type" value="Genomic_DNA"/>
</dbReference>
<protein>
    <submittedName>
        <fullName evidence="5">Uncharacterized protein</fullName>
    </submittedName>
</protein>
<evidence type="ECO:0000313" key="4">
    <source>
        <dbReference type="EMBL" id="CAB4182481.1"/>
    </source>
</evidence>
<evidence type="ECO:0000313" key="1">
    <source>
        <dbReference type="EMBL" id="CAB4135408.1"/>
    </source>
</evidence>
<proteinExistence type="predicted"/>
<dbReference type="EMBL" id="LR796533">
    <property type="protein sequence ID" value="CAB4150043.1"/>
    <property type="molecule type" value="Genomic_DNA"/>
</dbReference>
<organism evidence="5">
    <name type="scientific">uncultured Caudovirales phage</name>
    <dbReference type="NCBI Taxonomy" id="2100421"/>
    <lineage>
        <taxon>Viruses</taxon>
        <taxon>Duplodnaviria</taxon>
        <taxon>Heunggongvirae</taxon>
        <taxon>Uroviricota</taxon>
        <taxon>Caudoviricetes</taxon>
        <taxon>Peduoviridae</taxon>
        <taxon>Maltschvirus</taxon>
        <taxon>Maltschvirus maltsch</taxon>
    </lineage>
</organism>
<evidence type="ECO:0000313" key="2">
    <source>
        <dbReference type="EMBL" id="CAB4150043.1"/>
    </source>
</evidence>
<evidence type="ECO:0000313" key="3">
    <source>
        <dbReference type="EMBL" id="CAB4170025.1"/>
    </source>
</evidence>
<gene>
    <name evidence="4" type="ORF">UFOVP1078_7</name>
    <name evidence="5" type="ORF">UFOVP1317_60</name>
    <name evidence="6" type="ORF">UFOVP1429_55</name>
    <name evidence="1" type="ORF">UFOVP289_18</name>
    <name evidence="2" type="ORF">UFOVP547_29</name>
    <name evidence="3" type="ORF">UFOVP900_40</name>
</gene>
<name>A0A6J5RXC6_9CAUD</name>
<evidence type="ECO:0000313" key="5">
    <source>
        <dbReference type="EMBL" id="CAB4198248.1"/>
    </source>
</evidence>
<dbReference type="EMBL" id="LR797044">
    <property type="protein sequence ID" value="CAB4182481.1"/>
    <property type="molecule type" value="Genomic_DNA"/>
</dbReference>
<dbReference type="EMBL" id="LR797373">
    <property type="protein sequence ID" value="CAB4210896.1"/>
    <property type="molecule type" value="Genomic_DNA"/>
</dbReference>
<evidence type="ECO:0000313" key="6">
    <source>
        <dbReference type="EMBL" id="CAB4210896.1"/>
    </source>
</evidence>
<sequence length="135" mass="14870">MSVRTIYSSGDWNAICDVCGRRYKDTDLRKRWDGLMVCSQDYEERQPQDFVRARADQIAVPWSRPEAQDQFVGVCTVEGGTAIAGLAIGGCAICGTFKAFPDGYAFCTYDTHLGQADYGEADCAYSDNFNGAYVS</sequence>
<dbReference type="EMBL" id="LR796855">
    <property type="protein sequence ID" value="CAB4170025.1"/>
    <property type="molecule type" value="Genomic_DNA"/>
</dbReference>
<dbReference type="EMBL" id="LR797261">
    <property type="protein sequence ID" value="CAB4198248.1"/>
    <property type="molecule type" value="Genomic_DNA"/>
</dbReference>